<dbReference type="GO" id="GO:0006508">
    <property type="term" value="P:proteolysis"/>
    <property type="evidence" value="ECO:0007669"/>
    <property type="project" value="UniProtKB-KW"/>
</dbReference>
<dbReference type="PANTHER" id="PTHR24264:SF65">
    <property type="entry name" value="SRCR DOMAIN-CONTAINING PROTEIN"/>
    <property type="match status" value="1"/>
</dbReference>
<name>A0A0K1EQC3_CHOCO</name>
<reference evidence="8 9" key="1">
    <citation type="submission" date="2015-07" db="EMBL/GenBank/DDBJ databases">
        <title>Genome analysis of myxobacterium Chondromyces crocatus Cm c5 reveals a high potential for natural compound synthesis and the genetic basis for the loss of fruiting body formation.</title>
        <authorList>
            <person name="Zaburannyi N."/>
            <person name="Bunk B."/>
            <person name="Maier J."/>
            <person name="Overmann J."/>
            <person name="Mueller R."/>
        </authorList>
    </citation>
    <scope>NUCLEOTIDE SEQUENCE [LARGE SCALE GENOMIC DNA]</scope>
    <source>
        <strain evidence="8 9">Cm c5</strain>
    </source>
</reference>
<dbReference type="PROSITE" id="PS50240">
    <property type="entry name" value="TRYPSIN_DOM"/>
    <property type="match status" value="1"/>
</dbReference>
<evidence type="ECO:0000256" key="2">
    <source>
        <dbReference type="ARBA" id="ARBA00022525"/>
    </source>
</evidence>
<comment type="subcellular location">
    <subcellularLocation>
        <location evidence="1">Secreted</location>
    </subcellularLocation>
</comment>
<evidence type="ECO:0000256" key="3">
    <source>
        <dbReference type="ARBA" id="ARBA00022670"/>
    </source>
</evidence>
<proteinExistence type="predicted"/>
<dbReference type="InterPro" id="IPR001254">
    <property type="entry name" value="Trypsin_dom"/>
</dbReference>
<dbReference type="PANTHER" id="PTHR24264">
    <property type="entry name" value="TRYPSIN-RELATED"/>
    <property type="match status" value="1"/>
</dbReference>
<dbReference type="GO" id="GO:0004252">
    <property type="term" value="F:serine-type endopeptidase activity"/>
    <property type="evidence" value="ECO:0007669"/>
    <property type="project" value="InterPro"/>
</dbReference>
<dbReference type="PRINTS" id="PR00722">
    <property type="entry name" value="CHYMOTRYPSIN"/>
</dbReference>
<dbReference type="GO" id="GO:0005615">
    <property type="term" value="C:extracellular space"/>
    <property type="evidence" value="ECO:0007669"/>
    <property type="project" value="TreeGrafter"/>
</dbReference>
<dbReference type="AlphaFoldDB" id="A0A0K1EQC3"/>
<dbReference type="STRING" id="52.CMC5_073380"/>
<dbReference type="Gene3D" id="2.60.120.380">
    <property type="match status" value="1"/>
</dbReference>
<dbReference type="PROSITE" id="PS00135">
    <property type="entry name" value="TRYPSIN_SER"/>
    <property type="match status" value="1"/>
</dbReference>
<keyword evidence="6" id="KW-0732">Signal</keyword>
<evidence type="ECO:0000313" key="8">
    <source>
        <dbReference type="EMBL" id="AKT43110.1"/>
    </source>
</evidence>
<evidence type="ECO:0000256" key="1">
    <source>
        <dbReference type="ARBA" id="ARBA00004613"/>
    </source>
</evidence>
<dbReference type="PATRIC" id="fig|52.7.peg.8064"/>
<evidence type="ECO:0000313" key="9">
    <source>
        <dbReference type="Proteomes" id="UP000067626"/>
    </source>
</evidence>
<protein>
    <submittedName>
        <fullName evidence="8">Peptidase S1</fullName>
    </submittedName>
</protein>
<dbReference type="InterPro" id="IPR009003">
    <property type="entry name" value="Peptidase_S1_PA"/>
</dbReference>
<dbReference type="RefSeq" id="WP_050434633.1">
    <property type="nucleotide sequence ID" value="NZ_CP012159.1"/>
</dbReference>
<dbReference type="SMART" id="SM00020">
    <property type="entry name" value="Tryp_SPc"/>
    <property type="match status" value="1"/>
</dbReference>
<evidence type="ECO:0000256" key="5">
    <source>
        <dbReference type="ARBA" id="ARBA00023157"/>
    </source>
</evidence>
<gene>
    <name evidence="8" type="ORF">CMC5_073380</name>
</gene>
<keyword evidence="5" id="KW-1015">Disulfide bond</keyword>
<dbReference type="Proteomes" id="UP000067626">
    <property type="component" value="Chromosome"/>
</dbReference>
<dbReference type="InterPro" id="IPR001314">
    <property type="entry name" value="Peptidase_S1A"/>
</dbReference>
<dbReference type="Pfam" id="PF00089">
    <property type="entry name" value="Trypsin"/>
    <property type="match status" value="1"/>
</dbReference>
<sequence>MRNPTLLLLTTLSALLASACAVDVEDTGVLDDVEVEEDNDAIVGGSNQNITDHPWQVSIQSSSGSHFCGGSVLNANWIVTAQHCIEGAASYNVAAPGSMRVAAGASKLSGMNSSGQIRQIEQVIPYPGYSDASLGKDIALIKLSSPLTLNGTTVKAIALATPADASAGLTNAGVSANVSGWGTLRSGGSSPDTLQAVNVPIVSNATASSLYGTTISADQIAAGDTTNGGKDACQGDSGGPFTVAKGSDRILAGVVSWGNGCADRRYPGLYARVSTFESWLNSTSSSTFNQVTNQTGLSGASNSWKHYTVTVPAGAKGLSVYTGRASSSSGDADLFVRRTSQPTTSAYNCRSQESGNNEGCVIPSPASGTWYVSVRGYSSYSGVNLTAYTY</sequence>
<feature type="domain" description="Peptidase S1" evidence="7">
    <location>
        <begin position="42"/>
        <end position="285"/>
    </location>
</feature>
<feature type="chain" id="PRO_5005459816" evidence="6">
    <location>
        <begin position="22"/>
        <end position="390"/>
    </location>
</feature>
<keyword evidence="9" id="KW-1185">Reference proteome</keyword>
<dbReference type="Pfam" id="PF04151">
    <property type="entry name" value="PPC"/>
    <property type="match status" value="1"/>
</dbReference>
<dbReference type="Gene3D" id="2.40.10.10">
    <property type="entry name" value="Trypsin-like serine proteases"/>
    <property type="match status" value="1"/>
</dbReference>
<dbReference type="CDD" id="cd00190">
    <property type="entry name" value="Tryp_SPc"/>
    <property type="match status" value="1"/>
</dbReference>
<dbReference type="EMBL" id="CP012159">
    <property type="protein sequence ID" value="AKT43110.1"/>
    <property type="molecule type" value="Genomic_DNA"/>
</dbReference>
<evidence type="ECO:0000259" key="7">
    <source>
        <dbReference type="PROSITE" id="PS50240"/>
    </source>
</evidence>
<evidence type="ECO:0000256" key="4">
    <source>
        <dbReference type="ARBA" id="ARBA00022801"/>
    </source>
</evidence>
<dbReference type="SUPFAM" id="SSF50494">
    <property type="entry name" value="Trypsin-like serine proteases"/>
    <property type="match status" value="1"/>
</dbReference>
<keyword evidence="2" id="KW-0964">Secreted</keyword>
<dbReference type="OrthoDB" id="1496095at2"/>
<dbReference type="PROSITE" id="PS51257">
    <property type="entry name" value="PROKAR_LIPOPROTEIN"/>
    <property type="match status" value="1"/>
</dbReference>
<keyword evidence="3" id="KW-0645">Protease</keyword>
<dbReference type="FunFam" id="2.40.10.10:FF:000003">
    <property type="entry name" value="Transmembrane serine protease 3"/>
    <property type="match status" value="1"/>
</dbReference>
<dbReference type="InterPro" id="IPR007280">
    <property type="entry name" value="Peptidase_C_arc/bac"/>
</dbReference>
<dbReference type="InterPro" id="IPR050127">
    <property type="entry name" value="Serine_Proteases_S1"/>
</dbReference>
<dbReference type="InterPro" id="IPR043504">
    <property type="entry name" value="Peptidase_S1_PA_chymotrypsin"/>
</dbReference>
<feature type="signal peptide" evidence="6">
    <location>
        <begin position="1"/>
        <end position="21"/>
    </location>
</feature>
<organism evidence="8 9">
    <name type="scientific">Chondromyces crocatus</name>
    <dbReference type="NCBI Taxonomy" id="52"/>
    <lineage>
        <taxon>Bacteria</taxon>
        <taxon>Pseudomonadati</taxon>
        <taxon>Myxococcota</taxon>
        <taxon>Polyangia</taxon>
        <taxon>Polyangiales</taxon>
        <taxon>Polyangiaceae</taxon>
        <taxon>Chondromyces</taxon>
    </lineage>
</organism>
<accession>A0A0K1EQC3</accession>
<dbReference type="InterPro" id="IPR033116">
    <property type="entry name" value="TRYPSIN_SER"/>
</dbReference>
<dbReference type="KEGG" id="ccro:CMC5_073380"/>
<keyword evidence="4" id="KW-0378">Hydrolase</keyword>
<evidence type="ECO:0000256" key="6">
    <source>
        <dbReference type="SAM" id="SignalP"/>
    </source>
</evidence>